<evidence type="ECO:0000313" key="2">
    <source>
        <dbReference type="Proteomes" id="UP000192074"/>
    </source>
</evidence>
<dbReference type="AlphaFoldDB" id="A0A822VAR4"/>
<organism evidence="1 2">
    <name type="scientific">Agrobacterium tumefaciens str. B6</name>
    <dbReference type="NCBI Taxonomy" id="1183423"/>
    <lineage>
        <taxon>Bacteria</taxon>
        <taxon>Pseudomonadati</taxon>
        <taxon>Pseudomonadota</taxon>
        <taxon>Alphaproteobacteria</taxon>
        <taxon>Hyphomicrobiales</taxon>
        <taxon>Rhizobiaceae</taxon>
        <taxon>Rhizobium/Agrobacterium group</taxon>
        <taxon>Agrobacterium</taxon>
        <taxon>Agrobacterium tumefaciens complex</taxon>
    </lineage>
</organism>
<reference evidence="1 2" key="1">
    <citation type="submission" date="2016-01" db="EMBL/GenBank/DDBJ databases">
        <authorList>
            <person name="Regsiter A."/>
            <person name="william w."/>
        </authorList>
    </citation>
    <scope>NUCLEOTIDE SEQUENCE [LARGE SCALE GENOMIC DNA]</scope>
    <source>
        <strain evidence="1 2">B6</strain>
    </source>
</reference>
<accession>A0A822VAR4</accession>
<proteinExistence type="predicted"/>
<dbReference type="EMBL" id="FCNL01000040">
    <property type="protein sequence ID" value="CVI24462.1"/>
    <property type="molecule type" value="Genomic_DNA"/>
</dbReference>
<protein>
    <submittedName>
        <fullName evidence="1">Uncharacterized protein</fullName>
    </submittedName>
</protein>
<evidence type="ECO:0000313" key="1">
    <source>
        <dbReference type="EMBL" id="CVI24462.1"/>
    </source>
</evidence>
<comment type="caution">
    <text evidence="1">The sequence shown here is derived from an EMBL/GenBank/DDBJ whole genome shotgun (WGS) entry which is preliminary data.</text>
</comment>
<name>A0A822VAR4_AGRTU</name>
<dbReference type="Proteomes" id="UP000192074">
    <property type="component" value="Unassembled WGS sequence"/>
</dbReference>
<sequence length="62" mass="6551">MGPSQRGDCSVVPGAPSRGELLVIIASAWVSTLPNHFAAAMFRKDREAEGGFFFETIALSPG</sequence>
<gene>
    <name evidence="1" type="ORF">AGR4A_pAt10136</name>
</gene>